<dbReference type="InterPro" id="IPR008928">
    <property type="entry name" value="6-hairpin_glycosidase_sf"/>
</dbReference>
<protein>
    <recommendedName>
        <fullName evidence="4">Alpha-L-fucosidase</fullName>
    </recommendedName>
</protein>
<organism evidence="3">
    <name type="scientific">human gut metagenome</name>
    <dbReference type="NCBI Taxonomy" id="408170"/>
    <lineage>
        <taxon>unclassified sequences</taxon>
        <taxon>metagenomes</taxon>
        <taxon>organismal metagenomes</taxon>
    </lineage>
</organism>
<dbReference type="InterPro" id="IPR054363">
    <property type="entry name" value="GH95_cat"/>
</dbReference>
<proteinExistence type="predicted"/>
<dbReference type="EMBL" id="AJWZ01003619">
    <property type="protein sequence ID" value="EKC67727.1"/>
    <property type="molecule type" value="Genomic_DNA"/>
</dbReference>
<comment type="caution">
    <text evidence="3">The sequence shown here is derived from an EMBL/GenBank/DDBJ whole genome shotgun (WGS) entry which is preliminary data.</text>
</comment>
<dbReference type="InterPro" id="IPR049053">
    <property type="entry name" value="AFCA-like_C"/>
</dbReference>
<reference evidence="3" key="1">
    <citation type="journal article" date="2013" name="Environ. Microbiol.">
        <title>Microbiota from the distal guts of lean and obese adolescents exhibit partial functional redundancy besides clear differences in community structure.</title>
        <authorList>
            <person name="Ferrer M."/>
            <person name="Ruiz A."/>
            <person name="Lanza F."/>
            <person name="Haange S.B."/>
            <person name="Oberbach A."/>
            <person name="Till H."/>
            <person name="Bargiela R."/>
            <person name="Campoy C."/>
            <person name="Segura M.T."/>
            <person name="Richter M."/>
            <person name="von Bergen M."/>
            <person name="Seifert J."/>
            <person name="Suarez A."/>
        </authorList>
    </citation>
    <scope>NUCLEOTIDE SEQUENCE</scope>
</reference>
<dbReference type="Gene3D" id="1.50.10.10">
    <property type="match status" value="1"/>
</dbReference>
<evidence type="ECO:0000259" key="2">
    <source>
        <dbReference type="Pfam" id="PF22124"/>
    </source>
</evidence>
<evidence type="ECO:0008006" key="4">
    <source>
        <dbReference type="Google" id="ProtNLM"/>
    </source>
</evidence>
<sequence>LSVTNETTCAAAAILPRLRPTQIGSDGRLLEWGGEYGEAEPGHRHISHLYGLAPGNEISTLATPELAAAARKTLEYRLAHGGGYTGWSRAWITLFWARLGEGSKVEENLRALYANSTFPNLMDNHPSKRGPVFQIDGNYGTTAAMAECLAQVSYDGVNPQAVSLLPALPPNWQSGAVQGLCLPGGACLDLVWENGTLQTAALHAAAPWKMRLHCAGAEAEIELSARQSVTLNAALQPIH</sequence>
<name>K1T402_9ZZZZ</name>
<dbReference type="SUPFAM" id="SSF48208">
    <property type="entry name" value="Six-hairpin glycosidases"/>
    <property type="match status" value="1"/>
</dbReference>
<evidence type="ECO:0000313" key="3">
    <source>
        <dbReference type="EMBL" id="EKC67727.1"/>
    </source>
</evidence>
<dbReference type="Pfam" id="PF22124">
    <property type="entry name" value="Glyco_hydro_95_cat"/>
    <property type="match status" value="1"/>
</dbReference>
<dbReference type="AlphaFoldDB" id="K1T402"/>
<dbReference type="PANTHER" id="PTHR31084">
    <property type="entry name" value="ALPHA-L-FUCOSIDASE 2"/>
    <property type="match status" value="1"/>
</dbReference>
<dbReference type="GO" id="GO:0004560">
    <property type="term" value="F:alpha-L-fucosidase activity"/>
    <property type="evidence" value="ECO:0007669"/>
    <property type="project" value="TreeGrafter"/>
</dbReference>
<dbReference type="PANTHER" id="PTHR31084:SF0">
    <property type="entry name" value="ALPHA-L-FUCOSIDASE 2"/>
    <property type="match status" value="1"/>
</dbReference>
<dbReference type="InterPro" id="IPR012341">
    <property type="entry name" value="6hp_glycosidase-like_sf"/>
</dbReference>
<accession>K1T402</accession>
<feature type="domain" description="Glycosyl hydrolase family 95 catalytic" evidence="2">
    <location>
        <begin position="5"/>
        <end position="149"/>
    </location>
</feature>
<gene>
    <name evidence="3" type="ORF">OBE_05302</name>
</gene>
<evidence type="ECO:0000259" key="1">
    <source>
        <dbReference type="Pfam" id="PF21307"/>
    </source>
</evidence>
<feature type="domain" description="Alpha fucosidase A-like C-terminal" evidence="1">
    <location>
        <begin position="160"/>
        <end position="223"/>
    </location>
</feature>
<feature type="non-terminal residue" evidence="3">
    <location>
        <position position="1"/>
    </location>
</feature>
<dbReference type="Pfam" id="PF21307">
    <property type="entry name" value="Glyco_hydro_95_C"/>
    <property type="match status" value="1"/>
</dbReference>
<dbReference type="GO" id="GO:0005975">
    <property type="term" value="P:carbohydrate metabolic process"/>
    <property type="evidence" value="ECO:0007669"/>
    <property type="project" value="InterPro"/>
</dbReference>